<organism evidence="2 3">
    <name type="scientific">Acrobeloides nanus</name>
    <dbReference type="NCBI Taxonomy" id="290746"/>
    <lineage>
        <taxon>Eukaryota</taxon>
        <taxon>Metazoa</taxon>
        <taxon>Ecdysozoa</taxon>
        <taxon>Nematoda</taxon>
        <taxon>Chromadorea</taxon>
        <taxon>Rhabditida</taxon>
        <taxon>Tylenchina</taxon>
        <taxon>Cephalobomorpha</taxon>
        <taxon>Cephaloboidea</taxon>
        <taxon>Cephalobidae</taxon>
        <taxon>Acrobeloides</taxon>
    </lineage>
</organism>
<sequence length="359" mass="42521">MQYKYGKNHRLFYCIRCKELNAQFEKDSKRRIPFIKIVNDFIMGWDPDFPAYDHFCFDSQINIAKKIAVKIPDKNQYRVPSAKSESYYVFDYSYRSTYICSDCLKVYNYCKKDQDKKKYKLKYIQISDHGVIDGDVDEGHICGDIDTEYVVVNNKRYIRNGKNGDYGKAIFLNNKQTRVITTSKLFHGKKFVWTSYKKTPKYTLFKCFDCKRLTKNKVPFIKVMDGKLIEYNPDFPIHDHVCISNNLYQTADMDIKLKNSCKSKDCRSPIRMITDITRQQATTSIKKTRKRIKKELIESVEMKEQKRNAKEEVLDKKEKEDEVKLLSQKIQETFSLTSAILNHNTEKEDMLRQHEENSI</sequence>
<protein>
    <submittedName>
        <fullName evidence="3">Uncharacterized protein</fullName>
    </submittedName>
</protein>
<name>A0A914CEV1_9BILA</name>
<feature type="coiled-coil region" evidence="1">
    <location>
        <begin position="292"/>
        <end position="329"/>
    </location>
</feature>
<evidence type="ECO:0000256" key="1">
    <source>
        <dbReference type="SAM" id="Coils"/>
    </source>
</evidence>
<evidence type="ECO:0000313" key="3">
    <source>
        <dbReference type="WBParaSite" id="ACRNAN_Path_917.g3535.t1"/>
    </source>
</evidence>
<evidence type="ECO:0000313" key="2">
    <source>
        <dbReference type="Proteomes" id="UP000887540"/>
    </source>
</evidence>
<dbReference type="AlphaFoldDB" id="A0A914CEV1"/>
<dbReference type="WBParaSite" id="ACRNAN_Path_917.g3535.t1">
    <property type="protein sequence ID" value="ACRNAN_Path_917.g3535.t1"/>
    <property type="gene ID" value="ACRNAN_Path_917.g3535"/>
</dbReference>
<dbReference type="Proteomes" id="UP000887540">
    <property type="component" value="Unplaced"/>
</dbReference>
<reference evidence="3" key="1">
    <citation type="submission" date="2022-11" db="UniProtKB">
        <authorList>
            <consortium name="WormBaseParasite"/>
        </authorList>
    </citation>
    <scope>IDENTIFICATION</scope>
</reference>
<accession>A0A914CEV1</accession>
<keyword evidence="2" id="KW-1185">Reference proteome</keyword>
<keyword evidence="1" id="KW-0175">Coiled coil</keyword>
<proteinExistence type="predicted"/>